<name>A0A444I2T4_RHILE</name>
<comment type="caution">
    <text evidence="2">The sequence shown here is derived from an EMBL/GenBank/DDBJ whole genome shotgun (WGS) entry which is preliminary data.</text>
</comment>
<keyword evidence="1" id="KW-0732">Signal</keyword>
<organism evidence="2 3">
    <name type="scientific">Rhizobium leguminosarum</name>
    <dbReference type="NCBI Taxonomy" id="384"/>
    <lineage>
        <taxon>Bacteria</taxon>
        <taxon>Pseudomonadati</taxon>
        <taxon>Pseudomonadota</taxon>
        <taxon>Alphaproteobacteria</taxon>
        <taxon>Hyphomicrobiales</taxon>
        <taxon>Rhizobiaceae</taxon>
        <taxon>Rhizobium/Agrobacterium group</taxon>
        <taxon>Rhizobium</taxon>
    </lineage>
</organism>
<dbReference type="AlphaFoldDB" id="A0A444I2T4"/>
<dbReference type="RefSeq" id="WP_128410605.1">
    <property type="nucleotide sequence ID" value="NZ_SBHX01000028.1"/>
</dbReference>
<dbReference type="PIRSF" id="PIRSF008159">
    <property type="entry name" value="UCP008159_ABC"/>
    <property type="match status" value="1"/>
</dbReference>
<gene>
    <name evidence="2" type="ORF">EHI47_12250</name>
</gene>
<reference evidence="2 3" key="1">
    <citation type="submission" date="2019-01" db="EMBL/GenBank/DDBJ databases">
        <title>RHIZO-ID as a novel technology for direct rhizobia identification.</title>
        <authorList>
            <person name="De Meyer S.E."/>
        </authorList>
    </citation>
    <scope>NUCLEOTIDE SEQUENCE [LARGE SCALE GENOMIC DNA]</scope>
    <source>
        <strain evidence="2 3">WSM448</strain>
    </source>
</reference>
<evidence type="ECO:0000313" key="2">
    <source>
        <dbReference type="EMBL" id="RWX31844.1"/>
    </source>
</evidence>
<dbReference type="InterPro" id="IPR018247">
    <property type="entry name" value="EF_Hand_1_Ca_BS"/>
</dbReference>
<dbReference type="Pfam" id="PF06226">
    <property type="entry name" value="DUF1007"/>
    <property type="match status" value="1"/>
</dbReference>
<feature type="chain" id="PRO_5018987016" evidence="1">
    <location>
        <begin position="30"/>
        <end position="221"/>
    </location>
</feature>
<accession>A0A444I2T4</accession>
<dbReference type="InterPro" id="IPR016537">
    <property type="entry name" value="UCP008159_ABC"/>
</dbReference>
<evidence type="ECO:0000256" key="1">
    <source>
        <dbReference type="SAM" id="SignalP"/>
    </source>
</evidence>
<sequence length="221" mass="23968">MTSSRPLASSALPILAGLAVASAPTGAEAHPHIFVDAKFEAVAGGDGSLVELRDTWRFDEVFSSSVLLDYDKNRNNTLDPAEIAAVAKTVRESLGEYSYYTNVTINGKPLALAKPDILHGTYENGSLTLSFSQKPVQKTPLKGLIVFRVFDPTLYTALDFADDAALKTSGDSFGRCARKVVRPDSKEILAENQAMLTTMFFNDPMGTDYSQIVATRLEVHC</sequence>
<evidence type="ECO:0000313" key="3">
    <source>
        <dbReference type="Proteomes" id="UP000283817"/>
    </source>
</evidence>
<dbReference type="InterPro" id="IPR010412">
    <property type="entry name" value="DUF1007"/>
</dbReference>
<dbReference type="Proteomes" id="UP000283817">
    <property type="component" value="Unassembled WGS sequence"/>
</dbReference>
<dbReference type="PROSITE" id="PS00018">
    <property type="entry name" value="EF_HAND_1"/>
    <property type="match status" value="1"/>
</dbReference>
<feature type="signal peptide" evidence="1">
    <location>
        <begin position="1"/>
        <end position="29"/>
    </location>
</feature>
<dbReference type="EMBL" id="SBHX01000028">
    <property type="protein sequence ID" value="RWX31844.1"/>
    <property type="molecule type" value="Genomic_DNA"/>
</dbReference>
<proteinExistence type="predicted"/>
<protein>
    <submittedName>
        <fullName evidence="2">DUF1007 family protein</fullName>
    </submittedName>
</protein>